<dbReference type="GeneID" id="94843714"/>
<dbReference type="RefSeq" id="XP_068353212.1">
    <property type="nucleotide sequence ID" value="XM_068509010.1"/>
</dbReference>
<dbReference type="Proteomes" id="UP000179807">
    <property type="component" value="Unassembled WGS sequence"/>
</dbReference>
<accession>A0A1J4JRD4</accession>
<comment type="caution">
    <text evidence="1">The sequence shown here is derived from an EMBL/GenBank/DDBJ whole genome shotgun (WGS) entry which is preliminary data.</text>
</comment>
<evidence type="ECO:0000313" key="1">
    <source>
        <dbReference type="EMBL" id="OHT00076.1"/>
    </source>
</evidence>
<proteinExistence type="predicted"/>
<evidence type="ECO:0000313" key="2">
    <source>
        <dbReference type="Proteomes" id="UP000179807"/>
    </source>
</evidence>
<dbReference type="VEuPathDB" id="TrichDB:TRFO_33313"/>
<name>A0A1J4JRD4_9EUKA</name>
<sequence>MTATEKYYQAVPMNASGSLGMIDQLLEEIIKCKTLQTNNITNTDNILPNDQNTGNTNISETERDLLDICSRLNSNLCDIIVHINLLELKKVENNGDFDALSSFKRDVDHIQQKLINIGMDIAEFHRKHDDTIKRKRTDITQNERDRHREIVVKAHKMWLIYNINFLKSSIESVRRLYRLITTAK</sequence>
<reference evidence="1" key="1">
    <citation type="submission" date="2016-10" db="EMBL/GenBank/DDBJ databases">
        <authorList>
            <person name="Benchimol M."/>
            <person name="Almeida L.G."/>
            <person name="Vasconcelos A.T."/>
            <person name="Perreira-Neves A."/>
            <person name="Rosa I.A."/>
            <person name="Tasca T."/>
            <person name="Bogo M.R."/>
            <person name="de Souza W."/>
        </authorList>
    </citation>
    <scope>NUCLEOTIDE SEQUENCE [LARGE SCALE GENOMIC DNA]</scope>
    <source>
        <strain evidence="1">K</strain>
    </source>
</reference>
<organism evidence="1 2">
    <name type="scientific">Tritrichomonas foetus</name>
    <dbReference type="NCBI Taxonomy" id="1144522"/>
    <lineage>
        <taxon>Eukaryota</taxon>
        <taxon>Metamonada</taxon>
        <taxon>Parabasalia</taxon>
        <taxon>Tritrichomonadida</taxon>
        <taxon>Tritrichomonadidae</taxon>
        <taxon>Tritrichomonas</taxon>
    </lineage>
</organism>
<keyword evidence="2" id="KW-1185">Reference proteome</keyword>
<protein>
    <submittedName>
        <fullName evidence="1">Uncharacterized protein</fullName>
    </submittedName>
</protein>
<dbReference type="EMBL" id="MLAK01000972">
    <property type="protein sequence ID" value="OHT00076.1"/>
    <property type="molecule type" value="Genomic_DNA"/>
</dbReference>
<dbReference type="AlphaFoldDB" id="A0A1J4JRD4"/>
<gene>
    <name evidence="1" type="ORF">TRFO_33313</name>
</gene>